<dbReference type="SUPFAM" id="SSF54211">
    <property type="entry name" value="Ribosomal protein S5 domain 2-like"/>
    <property type="match status" value="1"/>
</dbReference>
<dbReference type="AlphaFoldDB" id="A0A831KBZ0"/>
<dbReference type="PANTHER" id="PTHR10046">
    <property type="entry name" value="ATP DEPENDENT LON PROTEASE FAMILY MEMBER"/>
    <property type="match status" value="1"/>
</dbReference>
<reference evidence="4" key="1">
    <citation type="journal article" date="2020" name="mSystems">
        <title>Genome- and Community-Level Interaction Insights into Carbon Utilization and Element Cycling Functions of Hydrothermarchaeota in Hydrothermal Sediment.</title>
        <authorList>
            <person name="Zhou Z."/>
            <person name="Liu Y."/>
            <person name="Xu W."/>
            <person name="Pan J."/>
            <person name="Luo Z.H."/>
            <person name="Li M."/>
        </authorList>
    </citation>
    <scope>NUCLEOTIDE SEQUENCE [LARGE SCALE GENOMIC DNA]</scope>
    <source>
        <strain evidence="4">HyVt-26</strain>
    </source>
</reference>
<feature type="non-terminal residue" evidence="4">
    <location>
        <position position="679"/>
    </location>
</feature>
<dbReference type="SUPFAM" id="SSF52540">
    <property type="entry name" value="P-loop containing nucleoside triphosphate hydrolases"/>
    <property type="match status" value="1"/>
</dbReference>
<protein>
    <recommendedName>
        <fullName evidence="5">ATP-dependent protease</fullName>
    </recommendedName>
</protein>
<feature type="domain" description="Lon-like helical" evidence="3">
    <location>
        <begin position="91"/>
        <end position="124"/>
    </location>
</feature>
<dbReference type="GO" id="GO:0030163">
    <property type="term" value="P:protein catabolic process"/>
    <property type="evidence" value="ECO:0007669"/>
    <property type="project" value="InterPro"/>
</dbReference>
<dbReference type="InterPro" id="IPR020568">
    <property type="entry name" value="Ribosomal_Su5_D2-typ_SF"/>
</dbReference>
<dbReference type="InterPro" id="IPR041699">
    <property type="entry name" value="AAA_32"/>
</dbReference>
<dbReference type="Gene3D" id="3.40.50.300">
    <property type="entry name" value="P-loop containing nucleotide triphosphate hydrolases"/>
    <property type="match status" value="2"/>
</dbReference>
<feature type="domain" description="Lon protease AAA" evidence="1">
    <location>
        <begin position="317"/>
        <end position="449"/>
    </location>
</feature>
<accession>A0A831KBZ0</accession>
<proteinExistence type="predicted"/>
<name>A0A831KBZ0_9GAMM</name>
<dbReference type="InterPro" id="IPR027417">
    <property type="entry name" value="P-loop_NTPase"/>
</dbReference>
<dbReference type="InterPro" id="IPR046843">
    <property type="entry name" value="LonB_AAA-LID"/>
</dbReference>
<feature type="domain" description="LonB AAA+ ATPase LID" evidence="2">
    <location>
        <begin position="478"/>
        <end position="541"/>
    </location>
</feature>
<comment type="caution">
    <text evidence="4">The sequence shown here is derived from an EMBL/GenBank/DDBJ whole genome shotgun (WGS) entry which is preliminary data.</text>
</comment>
<gene>
    <name evidence="4" type="ORF">ENG92_03400</name>
</gene>
<dbReference type="GO" id="GO:0004252">
    <property type="term" value="F:serine-type endopeptidase activity"/>
    <property type="evidence" value="ECO:0007669"/>
    <property type="project" value="InterPro"/>
</dbReference>
<dbReference type="GO" id="GO:0005524">
    <property type="term" value="F:ATP binding"/>
    <property type="evidence" value="ECO:0007669"/>
    <property type="project" value="InterPro"/>
</dbReference>
<evidence type="ECO:0008006" key="5">
    <source>
        <dbReference type="Google" id="ProtNLM"/>
    </source>
</evidence>
<dbReference type="Pfam" id="PF20437">
    <property type="entry name" value="LonC_helical"/>
    <property type="match status" value="1"/>
</dbReference>
<dbReference type="InterPro" id="IPR014721">
    <property type="entry name" value="Ribsml_uS5_D2-typ_fold_subgr"/>
</dbReference>
<dbReference type="Gene3D" id="3.30.230.10">
    <property type="match status" value="1"/>
</dbReference>
<dbReference type="Pfam" id="PF13654">
    <property type="entry name" value="AAA_32"/>
    <property type="match status" value="1"/>
</dbReference>
<evidence type="ECO:0000259" key="2">
    <source>
        <dbReference type="Pfam" id="PF20436"/>
    </source>
</evidence>
<dbReference type="Proteomes" id="UP000885822">
    <property type="component" value="Unassembled WGS sequence"/>
</dbReference>
<evidence type="ECO:0000313" key="4">
    <source>
        <dbReference type="EMBL" id="HDK38044.1"/>
    </source>
</evidence>
<dbReference type="Pfam" id="PF20436">
    <property type="entry name" value="LonB_AAA-LID"/>
    <property type="match status" value="1"/>
</dbReference>
<dbReference type="InterPro" id="IPR046844">
    <property type="entry name" value="Lon-like_helical"/>
</dbReference>
<dbReference type="InterPro" id="IPR027065">
    <property type="entry name" value="Lon_Prtase"/>
</dbReference>
<dbReference type="EMBL" id="DRCV01000150">
    <property type="protein sequence ID" value="HDK38044.1"/>
    <property type="molecule type" value="Genomic_DNA"/>
</dbReference>
<organism evidence="4">
    <name type="scientific">Thiolapillus brandeum</name>
    <dbReference type="NCBI Taxonomy" id="1076588"/>
    <lineage>
        <taxon>Bacteria</taxon>
        <taxon>Pseudomonadati</taxon>
        <taxon>Pseudomonadota</taxon>
        <taxon>Gammaproteobacteria</taxon>
        <taxon>Chromatiales</taxon>
        <taxon>Sedimenticolaceae</taxon>
        <taxon>Thiolapillus</taxon>
    </lineage>
</organism>
<sequence length="679" mass="76670">MKTNDLKRKLHVDELYHACNLDLLEFKTSSELERLSESIGQERALEAIEFGVGMPHEGFNLYVMGSSGLGRHTLVKQSLTKPAQKAITPHDWCYVANFSDPPKPNVLKMPAGTGRRLRQDMQQLVGDLLAAIPAAFRSDEYLLHATEINEDFEARKDKATNQLDKQAAEQGIALLRSPSGFYLTPQRKGKPLSPEEFKKLPEEDKQRYNTALDAIKKQLKETMGHILEWQREMQHRFQKLNRETVELTVTEFIGELEDKYQQVEDITTYLASVKLDIIENVNLFREAVEDESKIASAKNPEFMRYQVNILVDNAETQGAPVIFEDNPTYQNLLGRVEYVARFGTLHTDFTLIKSGAMHRANGGFLILDAEKLLANPFAWDGLKRSIKSREIRIEPLERQLSLASTISLEPQPIPINLKIILIGNRLLYYLLKDYDPEFGLLFKVTADFEEELPREGGNELLYARLIATLQQREGLREITRNGVARIIEYCARQAYNGEKLSLHLGDLLELLQEANYQANERNSELIHKEDVQSAIDAHIRRISQLQEQLHEDILKDRIKIETRGAQLAQVNGLNVIQLGDYAFGTPTRISATARMGSGELTDIERETEQGGPLHSKGVLILTSYLGQRYAKNQPLTISASLVFEQTYSQVEGDSASAAELCALLSAIGDIPIKQSLAIT</sequence>
<dbReference type="Gene3D" id="1.10.8.60">
    <property type="match status" value="1"/>
</dbReference>
<evidence type="ECO:0000259" key="3">
    <source>
        <dbReference type="Pfam" id="PF20437"/>
    </source>
</evidence>
<dbReference type="GO" id="GO:0004176">
    <property type="term" value="F:ATP-dependent peptidase activity"/>
    <property type="evidence" value="ECO:0007669"/>
    <property type="project" value="InterPro"/>
</dbReference>
<evidence type="ECO:0000259" key="1">
    <source>
        <dbReference type="Pfam" id="PF13654"/>
    </source>
</evidence>